<keyword evidence="2" id="KW-1185">Reference proteome</keyword>
<accession>A0A7G5H1M3</accession>
<proteinExistence type="predicted"/>
<sequence>MKMVTHYEAIAEFMVERFRKFYGQARVTSSADKSIL</sequence>
<protein>
    <submittedName>
        <fullName evidence="1">Uncharacterized protein</fullName>
    </submittedName>
</protein>
<dbReference type="KEGG" id="sfol:H3H32_09040"/>
<name>A0A7G5H1M3_9BACT</name>
<gene>
    <name evidence="1" type="ORF">H3H32_09040</name>
</gene>
<evidence type="ECO:0000313" key="1">
    <source>
        <dbReference type="EMBL" id="QMW05015.1"/>
    </source>
</evidence>
<dbReference type="Proteomes" id="UP000515369">
    <property type="component" value="Chromosome"/>
</dbReference>
<evidence type="ECO:0000313" key="2">
    <source>
        <dbReference type="Proteomes" id="UP000515369"/>
    </source>
</evidence>
<dbReference type="AlphaFoldDB" id="A0A7G5H1M3"/>
<dbReference type="EMBL" id="CP059732">
    <property type="protein sequence ID" value="QMW05015.1"/>
    <property type="molecule type" value="Genomic_DNA"/>
</dbReference>
<reference evidence="1 2" key="1">
    <citation type="submission" date="2020-07" db="EMBL/GenBank/DDBJ databases">
        <title>Spirosoma foliorum sp. nov., isolated from the leaves on the Nejang mountain Korea, Republic of.</title>
        <authorList>
            <person name="Ho H."/>
            <person name="Lee Y.-J."/>
            <person name="Nurcahyanto D.-A."/>
            <person name="Kim S.-G."/>
        </authorList>
    </citation>
    <scope>NUCLEOTIDE SEQUENCE [LARGE SCALE GENOMIC DNA]</scope>
    <source>
        <strain evidence="1 2">PL0136</strain>
    </source>
</reference>
<organism evidence="1 2">
    <name type="scientific">Spirosoma foliorum</name>
    <dbReference type="NCBI Taxonomy" id="2710596"/>
    <lineage>
        <taxon>Bacteria</taxon>
        <taxon>Pseudomonadati</taxon>
        <taxon>Bacteroidota</taxon>
        <taxon>Cytophagia</taxon>
        <taxon>Cytophagales</taxon>
        <taxon>Cytophagaceae</taxon>
        <taxon>Spirosoma</taxon>
    </lineage>
</organism>